<feature type="chain" id="PRO_5035191528" description="alpha-amylase" evidence="6">
    <location>
        <begin position="42"/>
        <end position="244"/>
    </location>
</feature>
<keyword evidence="6" id="KW-0732">Signal</keyword>
<proteinExistence type="inferred from homology"/>
<evidence type="ECO:0000256" key="2">
    <source>
        <dbReference type="ARBA" id="ARBA00008061"/>
    </source>
</evidence>
<evidence type="ECO:0000256" key="4">
    <source>
        <dbReference type="ARBA" id="ARBA00030238"/>
    </source>
</evidence>
<dbReference type="EMBL" id="BOOJ01000085">
    <property type="protein sequence ID" value="GIH97497.1"/>
    <property type="molecule type" value="Genomic_DNA"/>
</dbReference>
<feature type="domain" description="CBM20" evidence="7">
    <location>
        <begin position="144"/>
        <end position="244"/>
    </location>
</feature>
<dbReference type="InterPro" id="IPR002044">
    <property type="entry name" value="CBM20"/>
</dbReference>
<dbReference type="FunFam" id="2.60.40.10:FF:000552">
    <property type="entry name" value="Related to glucoamylase"/>
    <property type="match status" value="1"/>
</dbReference>
<dbReference type="EC" id="3.2.1.1" evidence="3"/>
<feature type="compositionally biased region" description="Polar residues" evidence="5">
    <location>
        <begin position="228"/>
        <end position="244"/>
    </location>
</feature>
<accession>A0A8J3SRD7</accession>
<comment type="catalytic activity">
    <reaction evidence="1">
        <text>Endohydrolysis of (1-&gt;4)-alpha-D-glucosidic linkages in polysaccharides containing three or more (1-&gt;4)-alpha-linked D-glucose units.</text>
        <dbReference type="EC" id="3.2.1.1"/>
    </reaction>
</comment>
<dbReference type="PROSITE" id="PS51166">
    <property type="entry name" value="CBM20"/>
    <property type="match status" value="2"/>
</dbReference>
<keyword evidence="9" id="KW-1185">Reference proteome</keyword>
<gene>
    <name evidence="8" type="ORF">Psi01_81270</name>
</gene>
<dbReference type="InterPro" id="IPR013783">
    <property type="entry name" value="Ig-like_fold"/>
</dbReference>
<dbReference type="GO" id="GO:0004556">
    <property type="term" value="F:alpha-amylase activity"/>
    <property type="evidence" value="ECO:0007669"/>
    <property type="project" value="UniProtKB-EC"/>
</dbReference>
<organism evidence="8 9">
    <name type="scientific">Planobispora siamensis</name>
    <dbReference type="NCBI Taxonomy" id="936338"/>
    <lineage>
        <taxon>Bacteria</taxon>
        <taxon>Bacillati</taxon>
        <taxon>Actinomycetota</taxon>
        <taxon>Actinomycetes</taxon>
        <taxon>Streptosporangiales</taxon>
        <taxon>Streptosporangiaceae</taxon>
        <taxon>Planobispora</taxon>
    </lineage>
</organism>
<dbReference type="InterPro" id="IPR013784">
    <property type="entry name" value="Carb-bd-like_fold"/>
</dbReference>
<dbReference type="GO" id="GO:0016020">
    <property type="term" value="C:membrane"/>
    <property type="evidence" value="ECO:0007669"/>
    <property type="project" value="TreeGrafter"/>
</dbReference>
<dbReference type="RefSeq" id="WP_239128401.1">
    <property type="nucleotide sequence ID" value="NZ_BOOJ01000085.1"/>
</dbReference>
<evidence type="ECO:0000256" key="3">
    <source>
        <dbReference type="ARBA" id="ARBA00012595"/>
    </source>
</evidence>
<feature type="domain" description="CBM20" evidence="7">
    <location>
        <begin position="43"/>
        <end position="145"/>
    </location>
</feature>
<reference evidence="8 9" key="1">
    <citation type="submission" date="2021-01" db="EMBL/GenBank/DDBJ databases">
        <title>Whole genome shotgun sequence of Planobispora siamensis NBRC 107568.</title>
        <authorList>
            <person name="Komaki H."/>
            <person name="Tamura T."/>
        </authorList>
    </citation>
    <scope>NUCLEOTIDE SEQUENCE [LARGE SCALE GENOMIC DNA]</scope>
    <source>
        <strain evidence="8 9">NBRC 107568</strain>
    </source>
</reference>
<evidence type="ECO:0000313" key="9">
    <source>
        <dbReference type="Proteomes" id="UP000619788"/>
    </source>
</evidence>
<protein>
    <recommendedName>
        <fullName evidence="3">alpha-amylase</fullName>
        <ecNumber evidence="3">3.2.1.1</ecNumber>
    </recommendedName>
    <alternativeName>
        <fullName evidence="4">1,4-alpha-D-glucan glucanohydrolase</fullName>
    </alternativeName>
</protein>
<sequence length="244" mass="25531">MFPHSTGHAPPTPRAAHARRAFGLLAALVAALACMALPAGAASASTNTSTVTFTVEAATHLGQNVFVVGSAPQLGAWNPAAAVALSPADYPRWRASVTLPGGTAVQYKYIKKDSAGTVTWESSPNRTFTTPAADTVTRNDVWAQGAPGQVAASFNVEAGTAFGQNVFVVGNLPELGAWDPAKALRLSAGDYPVWRGALLLPPNTAVAFKYIKKNPDGSVIWESDPDRTFTTPPTGTASRNDSWR</sequence>
<dbReference type="CDD" id="cd05808">
    <property type="entry name" value="CBM20_alpha_amylase"/>
    <property type="match status" value="2"/>
</dbReference>
<name>A0A8J3SRD7_9ACTN</name>
<dbReference type="Gene3D" id="2.60.40.10">
    <property type="entry name" value="Immunoglobulins"/>
    <property type="match status" value="2"/>
</dbReference>
<comment type="caution">
    <text evidence="8">The sequence shown here is derived from an EMBL/GenBank/DDBJ whole genome shotgun (WGS) entry which is preliminary data.</text>
</comment>
<comment type="similarity">
    <text evidence="2">Belongs to the glycosyl hydrolase 13 family.</text>
</comment>
<dbReference type="GO" id="GO:2001070">
    <property type="term" value="F:starch binding"/>
    <property type="evidence" value="ECO:0007669"/>
    <property type="project" value="InterPro"/>
</dbReference>
<dbReference type="AlphaFoldDB" id="A0A8J3SRD7"/>
<dbReference type="PANTHER" id="PTHR15048:SF0">
    <property type="entry name" value="STARCH-BINDING DOMAIN-CONTAINING PROTEIN 1"/>
    <property type="match status" value="1"/>
</dbReference>
<feature type="signal peptide" evidence="6">
    <location>
        <begin position="1"/>
        <end position="41"/>
    </location>
</feature>
<evidence type="ECO:0000256" key="1">
    <source>
        <dbReference type="ARBA" id="ARBA00000548"/>
    </source>
</evidence>
<evidence type="ECO:0000256" key="5">
    <source>
        <dbReference type="SAM" id="MobiDB-lite"/>
    </source>
</evidence>
<dbReference type="Pfam" id="PF00686">
    <property type="entry name" value="CBM_20"/>
    <property type="match status" value="2"/>
</dbReference>
<evidence type="ECO:0000313" key="8">
    <source>
        <dbReference type="EMBL" id="GIH97497.1"/>
    </source>
</evidence>
<evidence type="ECO:0000256" key="6">
    <source>
        <dbReference type="SAM" id="SignalP"/>
    </source>
</evidence>
<dbReference type="SMART" id="SM01065">
    <property type="entry name" value="CBM_2"/>
    <property type="match status" value="2"/>
</dbReference>
<dbReference type="GO" id="GO:0005975">
    <property type="term" value="P:carbohydrate metabolic process"/>
    <property type="evidence" value="ECO:0007669"/>
    <property type="project" value="UniProtKB-ARBA"/>
</dbReference>
<feature type="region of interest" description="Disordered" evidence="5">
    <location>
        <begin position="222"/>
        <end position="244"/>
    </location>
</feature>
<dbReference type="Proteomes" id="UP000619788">
    <property type="component" value="Unassembled WGS sequence"/>
</dbReference>
<evidence type="ECO:0000259" key="7">
    <source>
        <dbReference type="PROSITE" id="PS51166"/>
    </source>
</evidence>
<dbReference type="PANTHER" id="PTHR15048">
    <property type="entry name" value="STARCH-BINDING DOMAIN-CONTAINING PROTEIN 1"/>
    <property type="match status" value="1"/>
</dbReference>
<dbReference type="SUPFAM" id="SSF49452">
    <property type="entry name" value="Starch-binding domain-like"/>
    <property type="match status" value="2"/>
</dbReference>